<evidence type="ECO:0000313" key="1">
    <source>
        <dbReference type="EMBL" id="AKG39098.1"/>
    </source>
</evidence>
<sequence>MKKPYPHNNDIRGAVLEVLAKDPLIKPDEFVERVRESLEEKGFYAGLVTPKRIWKIYEELVRSGEIYDYLGVVQGMSSENSF</sequence>
<dbReference type="OrthoDB" id="24354at2157"/>
<reference evidence="1 2" key="1">
    <citation type="journal article" date="2015" name="Stand. Genomic Sci.">
        <title>Complete genome sequence of and proposal of Thermofilum uzonense sp. nov. a novel hyperthermophilic crenarchaeon and emended description of the genus Thermofilum.</title>
        <authorList>
            <person name="Toshchakov S.V."/>
            <person name="Korzhenkov A.A."/>
            <person name="Samarov N.I."/>
            <person name="Mazunin I.O."/>
            <person name="Mozhey O.I."/>
            <person name="Shmyr I.S."/>
            <person name="Derbikova K.S."/>
            <person name="Taranov E.A."/>
            <person name="Dominova I.N."/>
            <person name="Bonch-Osmolovskaya E.A."/>
            <person name="Patrushev M.V."/>
            <person name="Podosokorskaya O.A."/>
            <person name="Kublanov I.V."/>
        </authorList>
    </citation>
    <scope>NUCLEOTIDE SEQUENCE [LARGE SCALE GENOMIC DNA]</scope>
    <source>
        <strain evidence="1 2">1807-2</strain>
    </source>
</reference>
<dbReference type="STRING" id="1550241.MA03_07375"/>
<keyword evidence="2" id="KW-1185">Reference proteome</keyword>
<dbReference type="PATRIC" id="fig|1550241.5.peg.1526"/>
<dbReference type="GeneID" id="25402040"/>
<evidence type="ECO:0000313" key="2">
    <source>
        <dbReference type="Proteomes" id="UP000067434"/>
    </source>
</evidence>
<dbReference type="Proteomes" id="UP000067434">
    <property type="component" value="Chromosome"/>
</dbReference>
<protein>
    <submittedName>
        <fullName evidence="1">Uncharacterized protein</fullName>
    </submittedName>
</protein>
<dbReference type="AlphaFoldDB" id="A0A0F7FIN2"/>
<name>A0A0F7FIN2_9CREN</name>
<accession>A0A0F7FIN2</accession>
<proteinExistence type="predicted"/>
<organism evidence="1 2">
    <name type="scientific">Infirmifilum uzonense</name>
    <dbReference type="NCBI Taxonomy" id="1550241"/>
    <lineage>
        <taxon>Archaea</taxon>
        <taxon>Thermoproteota</taxon>
        <taxon>Thermoprotei</taxon>
        <taxon>Thermofilales</taxon>
        <taxon>Thermofilaceae</taxon>
        <taxon>Infirmifilum</taxon>
    </lineage>
</organism>
<gene>
    <name evidence="1" type="ORF">MA03_07375</name>
</gene>
<dbReference type="EMBL" id="CP009961">
    <property type="protein sequence ID" value="AKG39098.1"/>
    <property type="molecule type" value="Genomic_DNA"/>
</dbReference>
<dbReference type="HOGENOM" id="CLU_2565932_0_0_2"/>
<dbReference type="RefSeq" id="WP_052884637.1">
    <property type="nucleotide sequence ID" value="NZ_CP009961.1"/>
</dbReference>
<dbReference type="KEGG" id="thf:MA03_07375"/>